<name>A0A1D2VKI3_9ASCO</name>
<organism evidence="1 2">
    <name type="scientific">Ascoidea rubescens DSM 1968</name>
    <dbReference type="NCBI Taxonomy" id="1344418"/>
    <lineage>
        <taxon>Eukaryota</taxon>
        <taxon>Fungi</taxon>
        <taxon>Dikarya</taxon>
        <taxon>Ascomycota</taxon>
        <taxon>Saccharomycotina</taxon>
        <taxon>Saccharomycetes</taxon>
        <taxon>Ascoideaceae</taxon>
        <taxon>Ascoidea</taxon>
    </lineage>
</organism>
<dbReference type="RefSeq" id="XP_020048426.1">
    <property type="nucleotide sequence ID" value="XM_020194495.1"/>
</dbReference>
<evidence type="ECO:0000313" key="1">
    <source>
        <dbReference type="EMBL" id="ODV62119.1"/>
    </source>
</evidence>
<dbReference type="AlphaFoldDB" id="A0A1D2VKI3"/>
<dbReference type="Proteomes" id="UP000095038">
    <property type="component" value="Unassembled WGS sequence"/>
</dbReference>
<dbReference type="EMBL" id="KV454478">
    <property type="protein sequence ID" value="ODV62119.1"/>
    <property type="molecule type" value="Genomic_DNA"/>
</dbReference>
<gene>
    <name evidence="1" type="ORF">ASCRUDRAFT_80417</name>
</gene>
<evidence type="ECO:0000313" key="2">
    <source>
        <dbReference type="Proteomes" id="UP000095038"/>
    </source>
</evidence>
<dbReference type="GeneID" id="30968131"/>
<reference evidence="2" key="1">
    <citation type="submission" date="2016-05" db="EMBL/GenBank/DDBJ databases">
        <title>Comparative genomics of biotechnologically important yeasts.</title>
        <authorList>
            <consortium name="DOE Joint Genome Institute"/>
            <person name="Riley R."/>
            <person name="Haridas S."/>
            <person name="Wolfe K.H."/>
            <person name="Lopes M.R."/>
            <person name="Hittinger C.T."/>
            <person name="Goker M."/>
            <person name="Salamov A."/>
            <person name="Wisecaver J."/>
            <person name="Long T.M."/>
            <person name="Aerts A.L."/>
            <person name="Barry K."/>
            <person name="Choi C."/>
            <person name="Clum A."/>
            <person name="Coughlan A.Y."/>
            <person name="Deshpande S."/>
            <person name="Douglass A.P."/>
            <person name="Hanson S.J."/>
            <person name="Klenk H.-P."/>
            <person name="Labutti K."/>
            <person name="Lapidus A."/>
            <person name="Lindquist E."/>
            <person name="Lipzen A."/>
            <person name="Meier-Kolthoff J.P."/>
            <person name="Ohm R.A."/>
            <person name="Otillar R.P."/>
            <person name="Pangilinan J."/>
            <person name="Peng Y."/>
            <person name="Rokas A."/>
            <person name="Rosa C.A."/>
            <person name="Scheuner C."/>
            <person name="Sibirny A.A."/>
            <person name="Slot J.C."/>
            <person name="Stielow J.B."/>
            <person name="Sun H."/>
            <person name="Kurtzman C.P."/>
            <person name="Blackwell M."/>
            <person name="Grigoriev I.V."/>
            <person name="Jeffries T.W."/>
        </authorList>
    </citation>
    <scope>NUCLEOTIDE SEQUENCE [LARGE SCALE GENOMIC DNA]</scope>
    <source>
        <strain evidence="2">DSM 1968</strain>
    </source>
</reference>
<dbReference type="InParanoid" id="A0A1D2VKI3"/>
<keyword evidence="2" id="KW-1185">Reference proteome</keyword>
<proteinExistence type="predicted"/>
<accession>A0A1D2VKI3</accession>
<sequence length="171" mass="19342">MEPRAESQLSYPLQKSNLIQPTYKSVPLNSFNASYMNKSDFVFNFGEHGVFLTYVGDYINFHERSNLHERNNSAKASLPIYINKNGDVNDSLVIYTGNILKQIGSIKTYLNHPIASFDEYVVSNSASYKSIVRDNHDEGGMTRVIMVRVVVADAMRVINILFLVVIPNCLE</sequence>
<protein>
    <submittedName>
        <fullName evidence="1">Uncharacterized protein</fullName>
    </submittedName>
</protein>